<protein>
    <submittedName>
        <fullName evidence="2">Uncharacterized protein</fullName>
    </submittedName>
</protein>
<dbReference type="Proteomes" id="UP000770015">
    <property type="component" value="Unassembled WGS sequence"/>
</dbReference>
<organism evidence="2 3">
    <name type="scientific">Plectosphaerella plurivora</name>
    <dbReference type="NCBI Taxonomy" id="936078"/>
    <lineage>
        <taxon>Eukaryota</taxon>
        <taxon>Fungi</taxon>
        <taxon>Dikarya</taxon>
        <taxon>Ascomycota</taxon>
        <taxon>Pezizomycotina</taxon>
        <taxon>Sordariomycetes</taxon>
        <taxon>Hypocreomycetidae</taxon>
        <taxon>Glomerellales</taxon>
        <taxon>Plectosphaerellaceae</taxon>
        <taxon>Plectosphaerella</taxon>
    </lineage>
</organism>
<dbReference type="AlphaFoldDB" id="A0A9P9AFW2"/>
<dbReference type="EMBL" id="JAGSXJ010000004">
    <property type="protein sequence ID" value="KAH6692431.1"/>
    <property type="molecule type" value="Genomic_DNA"/>
</dbReference>
<accession>A0A9P9AFW2</accession>
<sequence>MRLEALCSVVLSPRCSSRAIYPSCCYAFLNPAKSLSNPIKEIQNPSPTRATLATPGIVKPSSIVNHASVPWQASAPNTTGRRCGTRSPRTGDPAAWPVPDERAPPWEAGPLRRPALSTCLTCCRVASRDQGWLSGQCRSRAGCCRRWADRWRERQGRSCGALLATSWRTCGRS</sequence>
<gene>
    <name evidence="2" type="ORF">F5X68DRAFT_58528</name>
</gene>
<name>A0A9P9AFW2_9PEZI</name>
<evidence type="ECO:0000313" key="3">
    <source>
        <dbReference type="Proteomes" id="UP000770015"/>
    </source>
</evidence>
<feature type="region of interest" description="Disordered" evidence="1">
    <location>
        <begin position="68"/>
        <end position="107"/>
    </location>
</feature>
<evidence type="ECO:0000313" key="2">
    <source>
        <dbReference type="EMBL" id="KAH6692431.1"/>
    </source>
</evidence>
<keyword evidence="3" id="KW-1185">Reference proteome</keyword>
<proteinExistence type="predicted"/>
<comment type="caution">
    <text evidence="2">The sequence shown here is derived from an EMBL/GenBank/DDBJ whole genome shotgun (WGS) entry which is preliminary data.</text>
</comment>
<reference evidence="2" key="1">
    <citation type="journal article" date="2021" name="Nat. Commun.">
        <title>Genetic determinants of endophytism in the Arabidopsis root mycobiome.</title>
        <authorList>
            <person name="Mesny F."/>
            <person name="Miyauchi S."/>
            <person name="Thiergart T."/>
            <person name="Pickel B."/>
            <person name="Atanasova L."/>
            <person name="Karlsson M."/>
            <person name="Huettel B."/>
            <person name="Barry K.W."/>
            <person name="Haridas S."/>
            <person name="Chen C."/>
            <person name="Bauer D."/>
            <person name="Andreopoulos W."/>
            <person name="Pangilinan J."/>
            <person name="LaButti K."/>
            <person name="Riley R."/>
            <person name="Lipzen A."/>
            <person name="Clum A."/>
            <person name="Drula E."/>
            <person name="Henrissat B."/>
            <person name="Kohler A."/>
            <person name="Grigoriev I.V."/>
            <person name="Martin F.M."/>
            <person name="Hacquard S."/>
        </authorList>
    </citation>
    <scope>NUCLEOTIDE SEQUENCE</scope>
    <source>
        <strain evidence="2">MPI-SDFR-AT-0117</strain>
    </source>
</reference>
<evidence type="ECO:0000256" key="1">
    <source>
        <dbReference type="SAM" id="MobiDB-lite"/>
    </source>
</evidence>